<evidence type="ECO:0000256" key="1">
    <source>
        <dbReference type="SAM" id="MobiDB-lite"/>
    </source>
</evidence>
<reference evidence="2" key="1">
    <citation type="submission" date="2023-03" db="EMBL/GenBank/DDBJ databases">
        <title>Massive genome expansion in bonnet fungi (Mycena s.s.) driven by repeated elements and novel gene families across ecological guilds.</title>
        <authorList>
            <consortium name="Lawrence Berkeley National Laboratory"/>
            <person name="Harder C.B."/>
            <person name="Miyauchi S."/>
            <person name="Viragh M."/>
            <person name="Kuo A."/>
            <person name="Thoen E."/>
            <person name="Andreopoulos B."/>
            <person name="Lu D."/>
            <person name="Skrede I."/>
            <person name="Drula E."/>
            <person name="Henrissat B."/>
            <person name="Morin E."/>
            <person name="Kohler A."/>
            <person name="Barry K."/>
            <person name="LaButti K."/>
            <person name="Morin E."/>
            <person name="Salamov A."/>
            <person name="Lipzen A."/>
            <person name="Mereny Z."/>
            <person name="Hegedus B."/>
            <person name="Baldrian P."/>
            <person name="Stursova M."/>
            <person name="Weitz H."/>
            <person name="Taylor A."/>
            <person name="Grigoriev I.V."/>
            <person name="Nagy L.G."/>
            <person name="Martin F."/>
            <person name="Kauserud H."/>
        </authorList>
    </citation>
    <scope>NUCLEOTIDE SEQUENCE</scope>
    <source>
        <strain evidence="2">CBHHK200</strain>
    </source>
</reference>
<protein>
    <recommendedName>
        <fullName evidence="4">NTF2 domain-containing protein</fullName>
    </recommendedName>
</protein>
<accession>A0AAD6X934</accession>
<organism evidence="2 3">
    <name type="scientific">Mycena alexandri</name>
    <dbReference type="NCBI Taxonomy" id="1745969"/>
    <lineage>
        <taxon>Eukaryota</taxon>
        <taxon>Fungi</taxon>
        <taxon>Dikarya</taxon>
        <taxon>Basidiomycota</taxon>
        <taxon>Agaricomycotina</taxon>
        <taxon>Agaricomycetes</taxon>
        <taxon>Agaricomycetidae</taxon>
        <taxon>Agaricales</taxon>
        <taxon>Marasmiineae</taxon>
        <taxon>Mycenaceae</taxon>
        <taxon>Mycena</taxon>
    </lineage>
</organism>
<name>A0AAD6X934_9AGAR</name>
<dbReference type="AlphaFoldDB" id="A0AAD6X934"/>
<evidence type="ECO:0000313" key="3">
    <source>
        <dbReference type="Proteomes" id="UP001218188"/>
    </source>
</evidence>
<comment type="caution">
    <text evidence="2">The sequence shown here is derived from an EMBL/GenBank/DDBJ whole genome shotgun (WGS) entry which is preliminary data.</text>
</comment>
<feature type="region of interest" description="Disordered" evidence="1">
    <location>
        <begin position="210"/>
        <end position="299"/>
    </location>
</feature>
<feature type="region of interest" description="Disordered" evidence="1">
    <location>
        <begin position="391"/>
        <end position="415"/>
    </location>
</feature>
<feature type="compositionally biased region" description="Polar residues" evidence="1">
    <location>
        <begin position="16"/>
        <end position="32"/>
    </location>
</feature>
<dbReference type="EMBL" id="JARJCM010000025">
    <property type="protein sequence ID" value="KAJ7039920.1"/>
    <property type="molecule type" value="Genomic_DNA"/>
</dbReference>
<sequence>MSLARNFDQNRRKGFTQGSSTISHAEDSQPNESIDKRRAIPSLVVPSKPLAARGGRGRSRGWGNTPHNAFRGHGNARLSNETKIRGPSARSSGSMNSGSGRTSTGHPIPVPGNAPHQGPQVSAMPTNPFSHLAARAANVLRNPSHGPSFVLPNSHTVMRNRPPVSLASQASPQAASDLYFQTVSKPTAHIPLNSSAQTPDAAAAIIVRPRTPSPSQTTHLRVPDSPPPPKRRRISPAPAVKIEETSALLQSPPRPQMSPPPVPRASPPSTPAVRVKLEARTPSPPPSDPVRRAVRSGSKRYFPVPANCEKRLPRTNNPNPDFITNRRKWAKAECAVLRDLGLKVEKFFFRDDGMVIEWTSDVDVWLDNLRPVQERPRTVISAGQDIIDVDADDHDPIPSSLPRPRTPAARSASPIAVPASPPAYSAVYAQEEEVEVEVEMEVPLTIEEDRAQMRQLSIEYIKKYITTFDADRAAVAAAYTADAIVSFRDNNFACPTHFTFQRAAGRGGTKRTMPKLPALQNYRFSPGGRVIDVDYDTVALESEVERPTKVMLNVHAQLLGVGGSDEGRTLAIDQVFVLRRPIRDEQADSVGENAWPLLAMSHLMVVRDTPWVHWTGTLDTL</sequence>
<feature type="compositionally biased region" description="Low complexity" evidence="1">
    <location>
        <begin position="86"/>
        <end position="105"/>
    </location>
</feature>
<evidence type="ECO:0000313" key="2">
    <source>
        <dbReference type="EMBL" id="KAJ7039920.1"/>
    </source>
</evidence>
<feature type="compositionally biased region" description="Pro residues" evidence="1">
    <location>
        <begin position="252"/>
        <end position="270"/>
    </location>
</feature>
<gene>
    <name evidence="2" type="ORF">C8F04DRAFT_1085331</name>
</gene>
<evidence type="ECO:0008006" key="4">
    <source>
        <dbReference type="Google" id="ProtNLM"/>
    </source>
</evidence>
<keyword evidence="3" id="KW-1185">Reference proteome</keyword>
<feature type="region of interest" description="Disordered" evidence="1">
    <location>
        <begin position="1"/>
        <end position="123"/>
    </location>
</feature>
<proteinExistence type="predicted"/>
<dbReference type="Proteomes" id="UP001218188">
    <property type="component" value="Unassembled WGS sequence"/>
</dbReference>